<organism evidence="2 3">
    <name type="scientific">Advenella kashmirensis W13003</name>
    <dbReference type="NCBI Taxonomy" id="1424334"/>
    <lineage>
        <taxon>Bacteria</taxon>
        <taxon>Pseudomonadati</taxon>
        <taxon>Pseudomonadota</taxon>
        <taxon>Betaproteobacteria</taxon>
        <taxon>Burkholderiales</taxon>
        <taxon>Alcaligenaceae</taxon>
    </lineage>
</organism>
<feature type="domain" description="AB hydrolase-1" evidence="1">
    <location>
        <begin position="24"/>
        <end position="246"/>
    </location>
</feature>
<dbReference type="GO" id="GO:0042952">
    <property type="term" value="P:beta-ketoadipate pathway"/>
    <property type="evidence" value="ECO:0007669"/>
    <property type="project" value="InterPro"/>
</dbReference>
<dbReference type="eggNOG" id="COG0596">
    <property type="taxonomic scope" value="Bacteria"/>
</dbReference>
<evidence type="ECO:0000313" key="2">
    <source>
        <dbReference type="EMBL" id="ETF01533.1"/>
    </source>
</evidence>
<dbReference type="AlphaFoldDB" id="V8QQD2"/>
<dbReference type="NCBIfam" id="TIGR02427">
    <property type="entry name" value="protocat_pcaD"/>
    <property type="match status" value="1"/>
</dbReference>
<dbReference type="Gene3D" id="3.40.50.1820">
    <property type="entry name" value="alpha/beta hydrolase"/>
    <property type="match status" value="1"/>
</dbReference>
<comment type="caution">
    <text evidence="2">The sequence shown here is derived from an EMBL/GenBank/DDBJ whole genome shotgun (WGS) entry which is preliminary data.</text>
</comment>
<evidence type="ECO:0000259" key="1">
    <source>
        <dbReference type="Pfam" id="PF00561"/>
    </source>
</evidence>
<proteinExistence type="predicted"/>
<dbReference type="InterPro" id="IPR000073">
    <property type="entry name" value="AB_hydrolase_1"/>
</dbReference>
<keyword evidence="3" id="KW-1185">Reference proteome</keyword>
<dbReference type="PANTHER" id="PTHR43433:SF1">
    <property type="entry name" value="BLL5160 PROTEIN"/>
    <property type="match status" value="1"/>
</dbReference>
<dbReference type="STRING" id="1424334.W822_11990"/>
<dbReference type="HOGENOM" id="CLU_020336_50_3_4"/>
<dbReference type="InterPro" id="IPR029058">
    <property type="entry name" value="AB_hydrolase_fold"/>
</dbReference>
<dbReference type="InterPro" id="IPR026968">
    <property type="entry name" value="PcaD/CatD"/>
</dbReference>
<accession>V8QQD2</accession>
<dbReference type="OrthoDB" id="9793083at2"/>
<dbReference type="SUPFAM" id="SSF53474">
    <property type="entry name" value="alpha/beta-Hydrolases"/>
    <property type="match status" value="1"/>
</dbReference>
<dbReference type="ESTHER" id="9burk-v8qqd2">
    <property type="family name" value="Carboxymethylbutenolide_lactonase"/>
</dbReference>
<reference evidence="2 3" key="1">
    <citation type="journal article" date="2014" name="Genome Announc.">
        <title>Draft Genome Sequence of Advenella kashmirensis Strain W13003, a Polycyclic Aromatic Hydrocarbon-Degrading Bacterium.</title>
        <authorList>
            <person name="Wang X."/>
            <person name="Jin D."/>
            <person name="Zhou L."/>
            <person name="Wu L."/>
            <person name="An W."/>
            <person name="Zhao L."/>
        </authorList>
    </citation>
    <scope>NUCLEOTIDE SEQUENCE [LARGE SCALE GENOMIC DNA]</scope>
    <source>
        <strain evidence="2 3">W13003</strain>
    </source>
</reference>
<evidence type="ECO:0000313" key="3">
    <source>
        <dbReference type="Proteomes" id="UP000018733"/>
    </source>
</evidence>
<gene>
    <name evidence="2" type="ORF">W822_11990</name>
</gene>
<dbReference type="PRINTS" id="PR00111">
    <property type="entry name" value="ABHYDROLASE"/>
</dbReference>
<dbReference type="EMBL" id="AYXT01000010">
    <property type="protein sequence ID" value="ETF01533.1"/>
    <property type="molecule type" value="Genomic_DNA"/>
</dbReference>
<sequence length="262" mass="28183">MTIVIRNRQGKKLSVEITGPDEAPVVLFSNSLGTDKGMWEPQVNALKADYRIVTYDARGHGASQIVENASLENLGADAIDILDGLSIAKAHFCGISMGGLTGLWLGIHHPDRFHSVTIANAAARIGVPVAWQERAETVTGHGLAPVVSGTPARWFSDDFDYKQDALAMRTIQSLADTSPQGYAAACRALAGADLREQIRQIPIPVLIIVGTRDPVTTVADGQFMQAHIPDSKLSELAASHLSNIEQPAAFSQELRHFIESLV</sequence>
<protein>
    <submittedName>
        <fullName evidence="2">3-oxoadipate enol-lactonase</fullName>
    </submittedName>
</protein>
<dbReference type="PATRIC" id="fig|1424334.3.peg.2415"/>
<name>V8QQD2_9BURK</name>
<dbReference type="InterPro" id="IPR050471">
    <property type="entry name" value="AB_hydrolase"/>
</dbReference>
<dbReference type="Proteomes" id="UP000018733">
    <property type="component" value="Unassembled WGS sequence"/>
</dbReference>
<dbReference type="RefSeq" id="WP_024005364.1">
    <property type="nucleotide sequence ID" value="NZ_KI650980.1"/>
</dbReference>
<dbReference type="PANTHER" id="PTHR43433">
    <property type="entry name" value="HYDROLASE, ALPHA/BETA FOLD FAMILY PROTEIN"/>
    <property type="match status" value="1"/>
</dbReference>
<dbReference type="GO" id="GO:0047570">
    <property type="term" value="F:3-oxoadipate enol-lactonase activity"/>
    <property type="evidence" value="ECO:0007669"/>
    <property type="project" value="InterPro"/>
</dbReference>
<dbReference type="Pfam" id="PF00561">
    <property type="entry name" value="Abhydrolase_1"/>
    <property type="match status" value="1"/>
</dbReference>